<reference evidence="2 3" key="1">
    <citation type="submission" date="2017-12" db="EMBL/GenBank/DDBJ databases">
        <title>The draft genome sequence of Brumimicrobium saltpan LHR20.</title>
        <authorList>
            <person name="Do Z.-J."/>
            <person name="Luo H.-R."/>
        </authorList>
    </citation>
    <scope>NUCLEOTIDE SEQUENCE [LARGE SCALE GENOMIC DNA]</scope>
    <source>
        <strain evidence="2 3">LHR20</strain>
    </source>
</reference>
<dbReference type="AlphaFoldDB" id="A0A2I0R2E4"/>
<proteinExistence type="predicted"/>
<feature type="region of interest" description="Disordered" evidence="1">
    <location>
        <begin position="68"/>
        <end position="87"/>
    </location>
</feature>
<gene>
    <name evidence="2" type="ORF">CW751_08260</name>
</gene>
<sequence>MVPYLCRSQQYQSDKGHSKYRTYDQLVSLLFGQLNKCHTLEDISIRICLPFYLSLDYVMNNIKPIAQKAEKPPPKPDLWKSTQLNLF</sequence>
<dbReference type="Proteomes" id="UP000236654">
    <property type="component" value="Unassembled WGS sequence"/>
</dbReference>
<comment type="caution">
    <text evidence="2">The sequence shown here is derived from an EMBL/GenBank/DDBJ whole genome shotgun (WGS) entry which is preliminary data.</text>
</comment>
<accession>A0A2I0R2E4</accession>
<keyword evidence="3" id="KW-1185">Reference proteome</keyword>
<name>A0A2I0R2E4_9FLAO</name>
<evidence type="ECO:0000313" key="2">
    <source>
        <dbReference type="EMBL" id="PKR80754.1"/>
    </source>
</evidence>
<protein>
    <submittedName>
        <fullName evidence="2">Uncharacterized protein</fullName>
    </submittedName>
</protein>
<organism evidence="2 3">
    <name type="scientific">Brumimicrobium salinarum</name>
    <dbReference type="NCBI Taxonomy" id="2058658"/>
    <lineage>
        <taxon>Bacteria</taxon>
        <taxon>Pseudomonadati</taxon>
        <taxon>Bacteroidota</taxon>
        <taxon>Flavobacteriia</taxon>
        <taxon>Flavobacteriales</taxon>
        <taxon>Crocinitomicaceae</taxon>
        <taxon>Brumimicrobium</taxon>
    </lineage>
</organism>
<dbReference type="OrthoDB" id="7327264at2"/>
<feature type="compositionally biased region" description="Basic and acidic residues" evidence="1">
    <location>
        <begin position="68"/>
        <end position="78"/>
    </location>
</feature>
<dbReference type="EMBL" id="PJNI01000008">
    <property type="protein sequence ID" value="PKR80754.1"/>
    <property type="molecule type" value="Genomic_DNA"/>
</dbReference>
<evidence type="ECO:0000256" key="1">
    <source>
        <dbReference type="SAM" id="MobiDB-lite"/>
    </source>
</evidence>
<evidence type="ECO:0000313" key="3">
    <source>
        <dbReference type="Proteomes" id="UP000236654"/>
    </source>
</evidence>